<evidence type="ECO:0000313" key="5">
    <source>
        <dbReference type="Proteomes" id="UP001274896"/>
    </source>
</evidence>
<evidence type="ECO:0008006" key="6">
    <source>
        <dbReference type="Google" id="ProtNLM"/>
    </source>
</evidence>
<dbReference type="InterPro" id="IPR016186">
    <property type="entry name" value="C-type_lectin-like/link_sf"/>
</dbReference>
<keyword evidence="3" id="KW-0732">Signal</keyword>
<feature type="signal peptide" evidence="3">
    <location>
        <begin position="1"/>
        <end position="30"/>
    </location>
</feature>
<evidence type="ECO:0000256" key="2">
    <source>
        <dbReference type="SAM" id="MobiDB-lite"/>
    </source>
</evidence>
<dbReference type="GO" id="GO:0005581">
    <property type="term" value="C:collagen trimer"/>
    <property type="evidence" value="ECO:0007669"/>
    <property type="project" value="UniProtKB-KW"/>
</dbReference>
<keyword evidence="1" id="KW-0176">Collagen</keyword>
<gene>
    <name evidence="4" type="ORF">QTP70_033533</name>
</gene>
<dbReference type="PANTHER" id="PTHR24023:SF1112">
    <property type="entry name" value="COL_CUTICLE_N DOMAIN-CONTAINING PROTEIN-RELATED"/>
    <property type="match status" value="1"/>
</dbReference>
<dbReference type="InterPro" id="IPR050149">
    <property type="entry name" value="Collagen_superfamily"/>
</dbReference>
<name>A0AAE0VCI3_9TELE</name>
<dbReference type="GO" id="GO:0005615">
    <property type="term" value="C:extracellular space"/>
    <property type="evidence" value="ECO:0007669"/>
    <property type="project" value="TreeGrafter"/>
</dbReference>
<dbReference type="Gene3D" id="3.10.100.10">
    <property type="entry name" value="Mannose-Binding Protein A, subunit A"/>
    <property type="match status" value="1"/>
</dbReference>
<dbReference type="PANTHER" id="PTHR24023">
    <property type="entry name" value="COLLAGEN ALPHA"/>
    <property type="match status" value="1"/>
</dbReference>
<organism evidence="4 5">
    <name type="scientific">Hemibagrus guttatus</name>
    <dbReference type="NCBI Taxonomy" id="175788"/>
    <lineage>
        <taxon>Eukaryota</taxon>
        <taxon>Metazoa</taxon>
        <taxon>Chordata</taxon>
        <taxon>Craniata</taxon>
        <taxon>Vertebrata</taxon>
        <taxon>Euteleostomi</taxon>
        <taxon>Actinopterygii</taxon>
        <taxon>Neopterygii</taxon>
        <taxon>Teleostei</taxon>
        <taxon>Ostariophysi</taxon>
        <taxon>Siluriformes</taxon>
        <taxon>Bagridae</taxon>
        <taxon>Hemibagrus</taxon>
    </lineage>
</organism>
<dbReference type="InterPro" id="IPR008160">
    <property type="entry name" value="Collagen"/>
</dbReference>
<dbReference type="EMBL" id="JAUCMX010000003">
    <property type="protein sequence ID" value="KAK3552078.1"/>
    <property type="molecule type" value="Genomic_DNA"/>
</dbReference>
<evidence type="ECO:0000256" key="1">
    <source>
        <dbReference type="ARBA" id="ARBA00023119"/>
    </source>
</evidence>
<dbReference type="SUPFAM" id="SSF56436">
    <property type="entry name" value="C-type lectin-like"/>
    <property type="match status" value="1"/>
</dbReference>
<proteinExistence type="predicted"/>
<evidence type="ECO:0000313" key="4">
    <source>
        <dbReference type="EMBL" id="KAK3552078.1"/>
    </source>
</evidence>
<dbReference type="Proteomes" id="UP001274896">
    <property type="component" value="Unassembled WGS sequence"/>
</dbReference>
<feature type="compositionally biased region" description="Low complexity" evidence="2">
    <location>
        <begin position="101"/>
        <end position="114"/>
    </location>
</feature>
<dbReference type="GO" id="GO:0030198">
    <property type="term" value="P:extracellular matrix organization"/>
    <property type="evidence" value="ECO:0007669"/>
    <property type="project" value="TreeGrafter"/>
</dbReference>
<dbReference type="GO" id="GO:0030020">
    <property type="term" value="F:extracellular matrix structural constituent conferring tensile strength"/>
    <property type="evidence" value="ECO:0007669"/>
    <property type="project" value="TreeGrafter"/>
</dbReference>
<evidence type="ECO:0000256" key="3">
    <source>
        <dbReference type="SAM" id="SignalP"/>
    </source>
</evidence>
<dbReference type="Pfam" id="PF01391">
    <property type="entry name" value="Collagen"/>
    <property type="match status" value="1"/>
</dbReference>
<dbReference type="AlphaFoldDB" id="A0AAE0VCI3"/>
<feature type="chain" id="PRO_5042119712" description="Collectin-10" evidence="3">
    <location>
        <begin position="31"/>
        <end position="266"/>
    </location>
</feature>
<feature type="region of interest" description="Disordered" evidence="2">
    <location>
        <begin position="60"/>
        <end position="126"/>
    </location>
</feature>
<accession>A0AAE0VCI3</accession>
<sequence>MHCTDMAGLQILRNMLLLLFFLVLYAVSSGFSMDVCSNTILPGSKASSSRHKPFSLLFSTGDPGEVGDAGDEGRLGKTGPPGHVGIPGENGEKGEAGRTGKPGPAGEQGQPGERGIAGDSGLKGKAGSTCDCGRYRKVVGQMDININKLKNAVKFLKIVILGVKETEQKFYLLVKEERKHSDAQLNCRLRGGTLALANSDNISMLLGSYISEAGLTHVLVGTEGEPEHRGNSTVSGGRCTQLASNGALSPTVCDAQKFYICEFSRI</sequence>
<reference evidence="4" key="1">
    <citation type="submission" date="2023-06" db="EMBL/GenBank/DDBJ databases">
        <title>Male Hemibagrus guttatus genome.</title>
        <authorList>
            <person name="Bian C."/>
        </authorList>
    </citation>
    <scope>NUCLEOTIDE SEQUENCE</scope>
    <source>
        <strain evidence="4">Male_cb2023</strain>
        <tissue evidence="4">Muscle</tissue>
    </source>
</reference>
<dbReference type="InterPro" id="IPR016187">
    <property type="entry name" value="CTDL_fold"/>
</dbReference>
<dbReference type="GO" id="GO:0031012">
    <property type="term" value="C:extracellular matrix"/>
    <property type="evidence" value="ECO:0007669"/>
    <property type="project" value="TreeGrafter"/>
</dbReference>
<keyword evidence="5" id="KW-1185">Reference proteome</keyword>
<comment type="caution">
    <text evidence="4">The sequence shown here is derived from an EMBL/GenBank/DDBJ whole genome shotgun (WGS) entry which is preliminary data.</text>
</comment>
<protein>
    <recommendedName>
        <fullName evidence="6">Collectin-10</fullName>
    </recommendedName>
</protein>